<organism evidence="1 2">
    <name type="scientific">Vagococcus entomophilus</name>
    <dbReference type="NCBI Taxonomy" id="1160095"/>
    <lineage>
        <taxon>Bacteria</taxon>
        <taxon>Bacillati</taxon>
        <taxon>Bacillota</taxon>
        <taxon>Bacilli</taxon>
        <taxon>Lactobacillales</taxon>
        <taxon>Enterococcaceae</taxon>
        <taxon>Vagococcus</taxon>
    </lineage>
</organism>
<name>A0A430AJW4_9ENTE</name>
<reference evidence="1 2" key="1">
    <citation type="submission" date="2017-05" db="EMBL/GenBank/DDBJ databases">
        <title>Vagococcus spp. assemblies.</title>
        <authorList>
            <person name="Gulvik C.A."/>
        </authorList>
    </citation>
    <scope>NUCLEOTIDE SEQUENCE [LARGE SCALE GENOMIC DNA]</scope>
    <source>
        <strain evidence="1 2">DSM 24756</strain>
    </source>
</reference>
<dbReference type="RefSeq" id="WP_126822958.1">
    <property type="nucleotide sequence ID" value="NZ_JBHLWU010000001.1"/>
</dbReference>
<sequence length="400" mass="43063">MKMNNKKKKVLGLGAAFGVVAALSGTFAWITYGDQRVNRVSASQLADGSVQLVENWTPPTNWIPGTSTTKEVQVTNTGEAPVLVRISYEEALKSLVSKGNSEAVDTAYGAKSTPALTDAVPVNFNADSYKNKAEWKDITAKVKGFGENSKVKVFATGSVTYDPATSSNKVSFEYVAFNEYETGKYQKVTADVSIKEDPAVGSSVENWIYNDATNIKYYQYSGGYQYTLKNWAGNKDLLGTAGVRYGVNFDYTKEGTGVDTTSLAATPGQAPTTPNTLGNVLADTEALGSSSIKIKYASVTDNASLTGTGTLKKWIYNPEDGYFYYLSKVNSGDTTEQIMSSLNFDSEADEKYTNMTYDLIVKSEAIQAVGEALTDTSGWGMGNGETTTKILTELNAAISK</sequence>
<proteinExistence type="predicted"/>
<protein>
    <recommendedName>
        <fullName evidence="3">Alternate signal-mediated exported protein</fullName>
    </recommendedName>
</protein>
<dbReference type="EMBL" id="NGJZ01000001">
    <property type="protein sequence ID" value="RSU08396.1"/>
    <property type="molecule type" value="Genomic_DNA"/>
</dbReference>
<evidence type="ECO:0000313" key="1">
    <source>
        <dbReference type="EMBL" id="RSU08396.1"/>
    </source>
</evidence>
<keyword evidence="2" id="KW-1185">Reference proteome</keyword>
<gene>
    <name evidence="1" type="ORF">CBF30_03920</name>
</gene>
<comment type="caution">
    <text evidence="1">The sequence shown here is derived from an EMBL/GenBank/DDBJ whole genome shotgun (WGS) entry which is preliminary data.</text>
</comment>
<accession>A0A430AJW4</accession>
<dbReference type="Proteomes" id="UP000288669">
    <property type="component" value="Unassembled WGS sequence"/>
</dbReference>
<evidence type="ECO:0008006" key="3">
    <source>
        <dbReference type="Google" id="ProtNLM"/>
    </source>
</evidence>
<dbReference type="OrthoDB" id="2199395at2"/>
<dbReference type="AlphaFoldDB" id="A0A430AJW4"/>
<evidence type="ECO:0000313" key="2">
    <source>
        <dbReference type="Proteomes" id="UP000288669"/>
    </source>
</evidence>